<dbReference type="AlphaFoldDB" id="A0A9P7C188"/>
<gene>
    <name evidence="1" type="ORF">G6F50_016775</name>
</gene>
<proteinExistence type="predicted"/>
<evidence type="ECO:0000313" key="1">
    <source>
        <dbReference type="EMBL" id="KAG1531298.1"/>
    </source>
</evidence>
<name>A0A9P7C188_9FUNG</name>
<organism evidence="1 2">
    <name type="scientific">Rhizopus delemar</name>
    <dbReference type="NCBI Taxonomy" id="936053"/>
    <lineage>
        <taxon>Eukaryota</taxon>
        <taxon>Fungi</taxon>
        <taxon>Fungi incertae sedis</taxon>
        <taxon>Mucoromycota</taxon>
        <taxon>Mucoromycotina</taxon>
        <taxon>Mucoromycetes</taxon>
        <taxon>Mucorales</taxon>
        <taxon>Mucorineae</taxon>
        <taxon>Rhizopodaceae</taxon>
        <taxon>Rhizopus</taxon>
    </lineage>
</organism>
<dbReference type="EMBL" id="JAANIU010011072">
    <property type="protein sequence ID" value="KAG1531298.1"/>
    <property type="molecule type" value="Genomic_DNA"/>
</dbReference>
<comment type="caution">
    <text evidence="1">The sequence shown here is derived from an EMBL/GenBank/DDBJ whole genome shotgun (WGS) entry which is preliminary data.</text>
</comment>
<sequence length="136" mass="14231">MPALDDQRLLRQRARVGDPAFGIPGDPVHGLPTCAGHQHRDAIGHRFGHHVRAGQRPGAPVDHGRAAVQGAPEDIEMLAKEVAAPVTIHTECGEFHRAVAGCNAQQKPAATELVNARCLFGQMQGMPDGDGNGAGG</sequence>
<reference evidence="1 2" key="1">
    <citation type="journal article" date="2020" name="Microb. Genom.">
        <title>Genetic diversity of clinical and environmental Mucorales isolates obtained from an investigation of mucormycosis cases among solid organ transplant recipients.</title>
        <authorList>
            <person name="Nguyen M.H."/>
            <person name="Kaul D."/>
            <person name="Muto C."/>
            <person name="Cheng S.J."/>
            <person name="Richter R.A."/>
            <person name="Bruno V.M."/>
            <person name="Liu G."/>
            <person name="Beyhan S."/>
            <person name="Sundermann A.J."/>
            <person name="Mounaud S."/>
            <person name="Pasculle A.W."/>
            <person name="Nierman W.C."/>
            <person name="Driscoll E."/>
            <person name="Cumbie R."/>
            <person name="Clancy C.J."/>
            <person name="Dupont C.L."/>
        </authorList>
    </citation>
    <scope>NUCLEOTIDE SEQUENCE [LARGE SCALE GENOMIC DNA]</scope>
    <source>
        <strain evidence="1 2">GL24</strain>
    </source>
</reference>
<accession>A0A9P7C188</accession>
<dbReference type="Proteomes" id="UP000740926">
    <property type="component" value="Unassembled WGS sequence"/>
</dbReference>
<protein>
    <submittedName>
        <fullName evidence="1">Uncharacterized protein</fullName>
    </submittedName>
</protein>
<evidence type="ECO:0000313" key="2">
    <source>
        <dbReference type="Proteomes" id="UP000740926"/>
    </source>
</evidence>
<keyword evidence="2" id="KW-1185">Reference proteome</keyword>